<reference evidence="10 11" key="1">
    <citation type="submission" date="2018-05" db="EMBL/GenBank/DDBJ databases">
        <title>Coraliomargarita sinensis sp. nov., isolated from a marine solar saltern.</title>
        <authorList>
            <person name="Zhou L.Y."/>
        </authorList>
    </citation>
    <scope>NUCLEOTIDE SEQUENCE [LARGE SCALE GENOMIC DNA]</scope>
    <source>
        <strain evidence="10 11">WN38</strain>
    </source>
</reference>
<dbReference type="CDD" id="cd09881">
    <property type="entry name" value="PIN_VapC4-5_FitB-like"/>
    <property type="match status" value="1"/>
</dbReference>
<keyword evidence="4 8" id="KW-0479">Metal-binding</keyword>
<comment type="function">
    <text evidence="8">Toxic component of a toxin-antitoxin (TA) system. An RNase.</text>
</comment>
<keyword evidence="6 8" id="KW-0460">Magnesium</keyword>
<dbReference type="Gene3D" id="3.40.50.1010">
    <property type="entry name" value="5'-nuclease"/>
    <property type="match status" value="1"/>
</dbReference>
<dbReference type="InterPro" id="IPR002716">
    <property type="entry name" value="PIN_dom"/>
</dbReference>
<dbReference type="PANTHER" id="PTHR33653">
    <property type="entry name" value="RIBONUCLEASE VAPC2"/>
    <property type="match status" value="1"/>
</dbReference>
<evidence type="ECO:0000256" key="6">
    <source>
        <dbReference type="ARBA" id="ARBA00022842"/>
    </source>
</evidence>
<feature type="domain" description="PIN" evidence="9">
    <location>
        <begin position="3"/>
        <end position="125"/>
    </location>
</feature>
<dbReference type="HAMAP" id="MF_00265">
    <property type="entry name" value="VapC_Nob1"/>
    <property type="match status" value="1"/>
</dbReference>
<keyword evidence="8" id="KW-0800">Toxin</keyword>
<organism evidence="10 11">
    <name type="scientific">Coraliomargarita sinensis</name>
    <dbReference type="NCBI Taxonomy" id="2174842"/>
    <lineage>
        <taxon>Bacteria</taxon>
        <taxon>Pseudomonadati</taxon>
        <taxon>Verrucomicrobiota</taxon>
        <taxon>Opitutia</taxon>
        <taxon>Puniceicoccales</taxon>
        <taxon>Coraliomargaritaceae</taxon>
        <taxon>Coraliomargarita</taxon>
    </lineage>
</organism>
<dbReference type="EMBL" id="QHJQ01000001">
    <property type="protein sequence ID" value="PXA05623.1"/>
    <property type="molecule type" value="Genomic_DNA"/>
</dbReference>
<dbReference type="GO" id="GO:0004540">
    <property type="term" value="F:RNA nuclease activity"/>
    <property type="evidence" value="ECO:0007669"/>
    <property type="project" value="InterPro"/>
</dbReference>
<dbReference type="InterPro" id="IPR022907">
    <property type="entry name" value="VapC_family"/>
</dbReference>
<evidence type="ECO:0000256" key="1">
    <source>
        <dbReference type="ARBA" id="ARBA00001946"/>
    </source>
</evidence>
<evidence type="ECO:0000259" key="9">
    <source>
        <dbReference type="Pfam" id="PF01850"/>
    </source>
</evidence>
<comment type="caution">
    <text evidence="10">The sequence shown here is derived from an EMBL/GenBank/DDBJ whole genome shotgun (WGS) entry which is preliminary data.</text>
</comment>
<dbReference type="RefSeq" id="WP_110129702.1">
    <property type="nucleotide sequence ID" value="NZ_QHJQ01000001.1"/>
</dbReference>
<dbReference type="GO" id="GO:0016787">
    <property type="term" value="F:hydrolase activity"/>
    <property type="evidence" value="ECO:0007669"/>
    <property type="project" value="UniProtKB-KW"/>
</dbReference>
<dbReference type="InterPro" id="IPR029060">
    <property type="entry name" value="PIN-like_dom_sf"/>
</dbReference>
<proteinExistence type="inferred from homology"/>
<keyword evidence="5 8" id="KW-0378">Hydrolase</keyword>
<dbReference type="Pfam" id="PF01850">
    <property type="entry name" value="PIN"/>
    <property type="match status" value="1"/>
</dbReference>
<evidence type="ECO:0000256" key="5">
    <source>
        <dbReference type="ARBA" id="ARBA00022801"/>
    </source>
</evidence>
<evidence type="ECO:0000256" key="7">
    <source>
        <dbReference type="ARBA" id="ARBA00038093"/>
    </source>
</evidence>
<evidence type="ECO:0000256" key="2">
    <source>
        <dbReference type="ARBA" id="ARBA00022649"/>
    </source>
</evidence>
<dbReference type="GO" id="GO:0090729">
    <property type="term" value="F:toxin activity"/>
    <property type="evidence" value="ECO:0007669"/>
    <property type="project" value="UniProtKB-KW"/>
</dbReference>
<dbReference type="InParanoid" id="A0A317ZN00"/>
<dbReference type="GO" id="GO:0000287">
    <property type="term" value="F:magnesium ion binding"/>
    <property type="evidence" value="ECO:0007669"/>
    <property type="project" value="UniProtKB-UniRule"/>
</dbReference>
<keyword evidence="3 8" id="KW-0540">Nuclease</keyword>
<keyword evidence="2 8" id="KW-1277">Toxin-antitoxin system</keyword>
<comment type="cofactor">
    <cofactor evidence="1 8">
        <name>Mg(2+)</name>
        <dbReference type="ChEBI" id="CHEBI:18420"/>
    </cofactor>
</comment>
<evidence type="ECO:0000256" key="4">
    <source>
        <dbReference type="ARBA" id="ARBA00022723"/>
    </source>
</evidence>
<dbReference type="InterPro" id="IPR050556">
    <property type="entry name" value="Type_II_TA_system_RNase"/>
</dbReference>
<comment type="similarity">
    <text evidence="7 8">Belongs to the PINc/VapC protein family.</text>
</comment>
<keyword evidence="11" id="KW-1185">Reference proteome</keyword>
<feature type="binding site" evidence="8">
    <location>
        <position position="99"/>
    </location>
    <ligand>
        <name>Mg(2+)</name>
        <dbReference type="ChEBI" id="CHEBI:18420"/>
    </ligand>
</feature>
<dbReference type="PANTHER" id="PTHR33653:SF1">
    <property type="entry name" value="RIBONUCLEASE VAPC2"/>
    <property type="match status" value="1"/>
</dbReference>
<sequence>MDYLLDTDICIAVLRGEENAVEAIQQISPDRIAISSITRYELTYGALRLGAKRQKAELAKIEKFLDLIHELPFQKSTAQIAARIRCELESGGLPIGPMDLQIAATAVESACLLVTGNEREFGRIKDLKTENWMR</sequence>
<protein>
    <recommendedName>
        <fullName evidence="8">Ribonuclease VapC</fullName>
        <shortName evidence="8">RNase VapC</shortName>
        <ecNumber evidence="8">3.1.-.-</ecNumber>
    </recommendedName>
    <alternativeName>
        <fullName evidence="8">Toxin VapC</fullName>
    </alternativeName>
</protein>
<accession>A0A317ZN00</accession>
<evidence type="ECO:0000313" key="11">
    <source>
        <dbReference type="Proteomes" id="UP000247099"/>
    </source>
</evidence>
<dbReference type="OrthoDB" id="197963at2"/>
<feature type="binding site" evidence="8">
    <location>
        <position position="6"/>
    </location>
    <ligand>
        <name>Mg(2+)</name>
        <dbReference type="ChEBI" id="CHEBI:18420"/>
    </ligand>
</feature>
<evidence type="ECO:0000256" key="8">
    <source>
        <dbReference type="HAMAP-Rule" id="MF_00265"/>
    </source>
</evidence>
<name>A0A317ZN00_9BACT</name>
<dbReference type="SUPFAM" id="SSF88723">
    <property type="entry name" value="PIN domain-like"/>
    <property type="match status" value="1"/>
</dbReference>
<dbReference type="Proteomes" id="UP000247099">
    <property type="component" value="Unassembled WGS sequence"/>
</dbReference>
<dbReference type="EC" id="3.1.-.-" evidence="8"/>
<dbReference type="AlphaFoldDB" id="A0A317ZN00"/>
<evidence type="ECO:0000313" key="10">
    <source>
        <dbReference type="EMBL" id="PXA05623.1"/>
    </source>
</evidence>
<evidence type="ECO:0000256" key="3">
    <source>
        <dbReference type="ARBA" id="ARBA00022722"/>
    </source>
</evidence>
<gene>
    <name evidence="8" type="primary">vapC</name>
    <name evidence="10" type="ORF">DDZ13_01755</name>
</gene>